<reference evidence="1 2" key="1">
    <citation type="submission" date="2021-01" db="EMBL/GenBank/DDBJ databases">
        <title>Genome Sequencing of Type Strains.</title>
        <authorList>
            <person name="Lemaire J.F."/>
            <person name="Inderbitzin P."/>
            <person name="Collins S.B."/>
            <person name="Wespe N."/>
            <person name="Knight-Connoni V."/>
        </authorList>
    </citation>
    <scope>NUCLEOTIDE SEQUENCE [LARGE SCALE GENOMIC DNA]</scope>
    <source>
        <strain evidence="1 2">DSM 23009</strain>
    </source>
</reference>
<sequence length="75" mass="8813">MNELMKQLKCIESCVDRETYRFVVAEAIVKHIVKQIQVRNEELSKQKVVDKVNLSLRALKIEPVSYGFVRKFCDK</sequence>
<keyword evidence="2" id="KW-1185">Reference proteome</keyword>
<proteinExistence type="predicted"/>
<evidence type="ECO:0000313" key="1">
    <source>
        <dbReference type="EMBL" id="MBN3553314.1"/>
    </source>
</evidence>
<organism evidence="1 2">
    <name type="scientific">Fictibacillus nanhaiensis</name>
    <dbReference type="NCBI Taxonomy" id="742169"/>
    <lineage>
        <taxon>Bacteria</taxon>
        <taxon>Bacillati</taxon>
        <taxon>Bacillota</taxon>
        <taxon>Bacilli</taxon>
        <taxon>Bacillales</taxon>
        <taxon>Fictibacillaceae</taxon>
        <taxon>Fictibacillus</taxon>
    </lineage>
</organism>
<evidence type="ECO:0000313" key="2">
    <source>
        <dbReference type="Proteomes" id="UP001296923"/>
    </source>
</evidence>
<name>A0ABS2ZKA2_9BACL</name>
<dbReference type="Proteomes" id="UP001296923">
    <property type="component" value="Unassembled WGS sequence"/>
</dbReference>
<dbReference type="EMBL" id="JAFHKR010000037">
    <property type="protein sequence ID" value="MBN3553314.1"/>
    <property type="molecule type" value="Genomic_DNA"/>
</dbReference>
<comment type="caution">
    <text evidence="1">The sequence shown here is derived from an EMBL/GenBank/DDBJ whole genome shotgun (WGS) entry which is preliminary data.</text>
</comment>
<dbReference type="RefSeq" id="WP_205724524.1">
    <property type="nucleotide sequence ID" value="NZ_JAFHKR010000037.1"/>
</dbReference>
<gene>
    <name evidence="1" type="ORF">JYA63_03485</name>
</gene>
<accession>A0ABS2ZKA2</accession>
<protein>
    <submittedName>
        <fullName evidence="1">Uncharacterized protein</fullName>
    </submittedName>
</protein>